<dbReference type="InParanoid" id="K3WPR1"/>
<evidence type="ECO:0000313" key="8">
    <source>
        <dbReference type="Proteomes" id="UP000019132"/>
    </source>
</evidence>
<evidence type="ECO:0000256" key="6">
    <source>
        <dbReference type="SAM" id="Phobius"/>
    </source>
</evidence>
<feature type="transmembrane region" description="Helical" evidence="6">
    <location>
        <begin position="110"/>
        <end position="131"/>
    </location>
</feature>
<dbReference type="GO" id="GO:0005216">
    <property type="term" value="F:monoatomic ion channel activity"/>
    <property type="evidence" value="ECO:0007669"/>
    <property type="project" value="InterPro"/>
</dbReference>
<dbReference type="PANTHER" id="PTHR38483:SF1">
    <property type="entry name" value="ION TRANSPORT DOMAIN-CONTAINING PROTEIN"/>
    <property type="match status" value="1"/>
</dbReference>
<dbReference type="InterPro" id="IPR027359">
    <property type="entry name" value="Volt_channel_dom_sf"/>
</dbReference>
<organism evidence="7 8">
    <name type="scientific">Globisporangium ultimum (strain ATCC 200006 / CBS 805.95 / DAOM BR144)</name>
    <name type="common">Pythium ultimum</name>
    <dbReference type="NCBI Taxonomy" id="431595"/>
    <lineage>
        <taxon>Eukaryota</taxon>
        <taxon>Sar</taxon>
        <taxon>Stramenopiles</taxon>
        <taxon>Oomycota</taxon>
        <taxon>Peronosporomycetes</taxon>
        <taxon>Pythiales</taxon>
        <taxon>Pythiaceae</taxon>
        <taxon>Globisporangium</taxon>
    </lineage>
</organism>
<evidence type="ECO:0000256" key="2">
    <source>
        <dbReference type="ARBA" id="ARBA00022692"/>
    </source>
</evidence>
<dbReference type="AlphaFoldDB" id="K3WPR1"/>
<keyword evidence="8" id="KW-1185">Reference proteome</keyword>
<dbReference type="VEuPathDB" id="FungiDB:PYU1_G006938"/>
<evidence type="ECO:0000256" key="5">
    <source>
        <dbReference type="SAM" id="MobiDB-lite"/>
    </source>
</evidence>
<dbReference type="PANTHER" id="PTHR38483">
    <property type="entry name" value="CHROMOSOME 1, WHOLE GENOME SHOTGUN SEQUENCE"/>
    <property type="match status" value="1"/>
</dbReference>
<dbReference type="GO" id="GO:0016020">
    <property type="term" value="C:membrane"/>
    <property type="evidence" value="ECO:0007669"/>
    <property type="project" value="UniProtKB-SubCell"/>
</dbReference>
<protein>
    <recommendedName>
        <fullName evidence="9">Ion transport domain-containing protein</fullName>
    </recommendedName>
</protein>
<dbReference type="Proteomes" id="UP000019132">
    <property type="component" value="Unassembled WGS sequence"/>
</dbReference>
<sequence length="216" mass="24543">MVGRALFTRVPLSDASKVRAPTVSASKSQHIGCAEYAMTVAARLYFSSFYRLIYFFTVVSSILCVVWTGLNRWRIPSSVLFISLEITVSTLLVFEVLLRMMAFKRRFWTKWCNIFDVIALVMSLVSVVMYFNEEGVLGELEEVAADSILALRNAVQYIRLAIFLKNRTEKISTHDSDIDFETLSAHPDDEREAMLNAENGMDSDSDDENLQVLTKQ</sequence>
<accession>K3WPR1</accession>
<proteinExistence type="predicted"/>
<keyword evidence="2 6" id="KW-0812">Transmembrane</keyword>
<evidence type="ECO:0000256" key="1">
    <source>
        <dbReference type="ARBA" id="ARBA00004141"/>
    </source>
</evidence>
<feature type="transmembrane region" description="Helical" evidence="6">
    <location>
        <begin position="76"/>
        <end position="98"/>
    </location>
</feature>
<feature type="transmembrane region" description="Helical" evidence="6">
    <location>
        <begin position="52"/>
        <end position="70"/>
    </location>
</feature>
<dbReference type="Gene3D" id="1.20.120.350">
    <property type="entry name" value="Voltage-gated potassium channels. Chain C"/>
    <property type="match status" value="1"/>
</dbReference>
<dbReference type="STRING" id="431595.K3WPR1"/>
<feature type="region of interest" description="Disordered" evidence="5">
    <location>
        <begin position="194"/>
        <end position="216"/>
    </location>
</feature>
<reference evidence="8" key="1">
    <citation type="journal article" date="2010" name="Genome Biol.">
        <title>Genome sequence of the necrotrophic plant pathogen Pythium ultimum reveals original pathogenicity mechanisms and effector repertoire.</title>
        <authorList>
            <person name="Levesque C.A."/>
            <person name="Brouwer H."/>
            <person name="Cano L."/>
            <person name="Hamilton J.P."/>
            <person name="Holt C."/>
            <person name="Huitema E."/>
            <person name="Raffaele S."/>
            <person name="Robideau G.P."/>
            <person name="Thines M."/>
            <person name="Win J."/>
            <person name="Zerillo M.M."/>
            <person name="Beakes G.W."/>
            <person name="Boore J.L."/>
            <person name="Busam D."/>
            <person name="Dumas B."/>
            <person name="Ferriera S."/>
            <person name="Fuerstenberg S.I."/>
            <person name="Gachon C.M."/>
            <person name="Gaulin E."/>
            <person name="Govers F."/>
            <person name="Grenville-Briggs L."/>
            <person name="Horner N."/>
            <person name="Hostetler J."/>
            <person name="Jiang R.H."/>
            <person name="Johnson J."/>
            <person name="Krajaejun T."/>
            <person name="Lin H."/>
            <person name="Meijer H.J."/>
            <person name="Moore B."/>
            <person name="Morris P."/>
            <person name="Phuntmart V."/>
            <person name="Puiu D."/>
            <person name="Shetty J."/>
            <person name="Stajich J.E."/>
            <person name="Tripathy S."/>
            <person name="Wawra S."/>
            <person name="van West P."/>
            <person name="Whitty B.R."/>
            <person name="Coutinho P.M."/>
            <person name="Henrissat B."/>
            <person name="Martin F."/>
            <person name="Thomas P.D."/>
            <person name="Tyler B.M."/>
            <person name="De Vries R.P."/>
            <person name="Kamoun S."/>
            <person name="Yandell M."/>
            <person name="Tisserat N."/>
            <person name="Buell C.R."/>
        </authorList>
    </citation>
    <scope>NUCLEOTIDE SEQUENCE</scope>
    <source>
        <strain evidence="8">DAOM:BR144</strain>
    </source>
</reference>
<evidence type="ECO:0000313" key="7">
    <source>
        <dbReference type="EnsemblProtists" id="PYU1_T006953"/>
    </source>
</evidence>
<name>K3WPR1_GLOUD</name>
<dbReference type="eggNOG" id="ENOG502S2DZ">
    <property type="taxonomic scope" value="Eukaryota"/>
</dbReference>
<dbReference type="OMA" id="MSDMPRA"/>
<evidence type="ECO:0000256" key="3">
    <source>
        <dbReference type="ARBA" id="ARBA00022989"/>
    </source>
</evidence>
<reference evidence="7" key="3">
    <citation type="submission" date="2015-02" db="UniProtKB">
        <authorList>
            <consortium name="EnsemblProtists"/>
        </authorList>
    </citation>
    <scope>IDENTIFICATION</scope>
    <source>
        <strain evidence="7">DAOM BR144</strain>
    </source>
</reference>
<keyword evidence="4 6" id="KW-0472">Membrane</keyword>
<dbReference type="EnsemblProtists" id="PYU1_T006953">
    <property type="protein sequence ID" value="PYU1_T006953"/>
    <property type="gene ID" value="PYU1_G006938"/>
</dbReference>
<reference evidence="8" key="2">
    <citation type="submission" date="2010-04" db="EMBL/GenBank/DDBJ databases">
        <authorList>
            <person name="Buell R."/>
            <person name="Hamilton J."/>
            <person name="Hostetler J."/>
        </authorList>
    </citation>
    <scope>NUCLEOTIDE SEQUENCE [LARGE SCALE GENOMIC DNA]</scope>
    <source>
        <strain evidence="8">DAOM:BR144</strain>
    </source>
</reference>
<comment type="subcellular location">
    <subcellularLocation>
        <location evidence="1">Membrane</location>
        <topology evidence="1">Multi-pass membrane protein</topology>
    </subcellularLocation>
</comment>
<dbReference type="EMBL" id="GL376560">
    <property type="status" value="NOT_ANNOTATED_CDS"/>
    <property type="molecule type" value="Genomic_DNA"/>
</dbReference>
<evidence type="ECO:0008006" key="9">
    <source>
        <dbReference type="Google" id="ProtNLM"/>
    </source>
</evidence>
<evidence type="ECO:0000256" key="4">
    <source>
        <dbReference type="ARBA" id="ARBA00023136"/>
    </source>
</evidence>
<keyword evidence="3 6" id="KW-1133">Transmembrane helix</keyword>
<dbReference type="HOGENOM" id="CLU_113523_0_0_1"/>